<dbReference type="Proteomes" id="UP001416393">
    <property type="component" value="Unassembled WGS sequence"/>
</dbReference>
<reference evidence="1 2" key="1">
    <citation type="submission" date="2024-01" db="EMBL/GenBank/DDBJ databases">
        <title>Mariniflexile litorale sp. nov., isolated from the shallow sediments of the Sea of Japan.</title>
        <authorList>
            <person name="Romanenko L."/>
            <person name="Bystritskaya E."/>
            <person name="Isaeva M."/>
        </authorList>
    </citation>
    <scope>NUCLEOTIDE SEQUENCE [LARGE SCALE GENOMIC DNA]</scope>
    <source>
        <strain evidence="1 2">KCTC 32427</strain>
    </source>
</reference>
<evidence type="ECO:0000313" key="2">
    <source>
        <dbReference type="Proteomes" id="UP001416393"/>
    </source>
</evidence>
<comment type="caution">
    <text evidence="1">The sequence shown here is derived from an EMBL/GenBank/DDBJ whole genome shotgun (WGS) entry which is preliminary data.</text>
</comment>
<organism evidence="1 2">
    <name type="scientific">Mariniflexile soesokkakense</name>
    <dbReference type="NCBI Taxonomy" id="1343160"/>
    <lineage>
        <taxon>Bacteria</taxon>
        <taxon>Pseudomonadati</taxon>
        <taxon>Bacteroidota</taxon>
        <taxon>Flavobacteriia</taxon>
        <taxon>Flavobacteriales</taxon>
        <taxon>Flavobacteriaceae</taxon>
        <taxon>Mariniflexile</taxon>
    </lineage>
</organism>
<evidence type="ECO:0008006" key="3">
    <source>
        <dbReference type="Google" id="ProtNLM"/>
    </source>
</evidence>
<dbReference type="Pfam" id="PF24389">
    <property type="entry name" value="ORC-CDC6-like"/>
    <property type="match status" value="1"/>
</dbReference>
<sequence>MNPFDVKTPEDINASEIYELFVDVFTDFGQVKEVFHTFLNGPRGSGKSMMFRYLMPDCQMLDKKCSLNELDFFSFYVPIKLTGTNNPEFERLQTNSISFISEHLLTTFITVKCFTNLLEYSEINKYKAEIEKFYFNNFLWHVEVSGQDISNYKDKYKTSVEYIQSIINITNKMLIHCKIYCSRIATNPNATEDYKGALCNYLDFLYPILLEIKKLPFMPQEKPIFLLIDDAGYLSGVQTKILNTWVSYRNSTKVSLKISTQLDYKGYKTITNKTIDFPHDYSQINIATIYTSANNNYHSRIENIVTKRIVKYLKREITPQDFFPYDEAQQIRIKEIYNSIESEHHDPNKKYTGKDAARRYATSEYAKELIKKRATTTYSYAGFDNLVNISSGIIRYFLEPASKMYAEYLNKETDEANIKNIPHSIQNDEIRKFSEKFLKDEFEKILEEHGALSDNERFSKADKLFNLISGLGGMFRKLFVSDRTERVVFSVALNDLPDKELKDILDLAIHYGYIHESSVGNKQGTGRSKLYILSRTLAPYFNLDPTGFKGYKFMNSNTLKISLYSPNKFIKEIVKYFDVEEEDQSATVKQTNLFDEIE</sequence>
<proteinExistence type="predicted"/>
<dbReference type="InterPro" id="IPR027417">
    <property type="entry name" value="P-loop_NTPase"/>
</dbReference>
<name>A0ABV0A5N2_9FLAO</name>
<gene>
    <name evidence="1" type="ORF">VP395_00665</name>
</gene>
<accession>A0ABV0A5N2</accession>
<dbReference type="InterPro" id="IPR056955">
    <property type="entry name" value="ORC-CDC6-like"/>
</dbReference>
<dbReference type="RefSeq" id="WP_346239768.1">
    <property type="nucleotide sequence ID" value="NZ_JAZHYP010000001.1"/>
</dbReference>
<dbReference type="SUPFAM" id="SSF52540">
    <property type="entry name" value="P-loop containing nucleoside triphosphate hydrolases"/>
    <property type="match status" value="1"/>
</dbReference>
<keyword evidence="2" id="KW-1185">Reference proteome</keyword>
<dbReference type="EMBL" id="JAZHYP010000001">
    <property type="protein sequence ID" value="MEN3322224.1"/>
    <property type="molecule type" value="Genomic_DNA"/>
</dbReference>
<protein>
    <recommendedName>
        <fullName evidence="3">KAP-like P-loop domain-containing protein</fullName>
    </recommendedName>
</protein>
<evidence type="ECO:0000313" key="1">
    <source>
        <dbReference type="EMBL" id="MEN3322224.1"/>
    </source>
</evidence>